<keyword evidence="3" id="KW-1185">Reference proteome</keyword>
<keyword evidence="1" id="KW-1133">Transmembrane helix</keyword>
<dbReference type="Proteomes" id="UP001320544">
    <property type="component" value="Chromosome"/>
</dbReference>
<evidence type="ECO:0000313" key="2">
    <source>
        <dbReference type="EMBL" id="BDE95730.1"/>
    </source>
</evidence>
<keyword evidence="1" id="KW-0472">Membrane</keyword>
<feature type="transmembrane region" description="Helical" evidence="1">
    <location>
        <begin position="54"/>
        <end position="79"/>
    </location>
</feature>
<dbReference type="RefSeq" id="WP_244412010.1">
    <property type="nucleotide sequence ID" value="NZ_AP025564.1"/>
</dbReference>
<evidence type="ECO:0000256" key="1">
    <source>
        <dbReference type="SAM" id="Phobius"/>
    </source>
</evidence>
<organism evidence="2 3">
    <name type="scientific">Raoultibacter timonensis</name>
    <dbReference type="NCBI Taxonomy" id="1907662"/>
    <lineage>
        <taxon>Bacteria</taxon>
        <taxon>Bacillati</taxon>
        <taxon>Actinomycetota</taxon>
        <taxon>Coriobacteriia</taxon>
        <taxon>Eggerthellales</taxon>
        <taxon>Eggerthellaceae</taxon>
        <taxon>Raoultibacter</taxon>
    </lineage>
</organism>
<gene>
    <name evidence="2" type="ORF">CE91St30_10630</name>
</gene>
<feature type="transmembrane region" description="Helical" evidence="1">
    <location>
        <begin position="28"/>
        <end position="48"/>
    </location>
</feature>
<name>A0ABM7WHI8_9ACTN</name>
<evidence type="ECO:0000313" key="3">
    <source>
        <dbReference type="Proteomes" id="UP001320544"/>
    </source>
</evidence>
<proteinExistence type="predicted"/>
<reference evidence="2 3" key="1">
    <citation type="submission" date="2022-01" db="EMBL/GenBank/DDBJ databases">
        <title>Novel bile acid biosynthetic pathways are enriched in the microbiome of centenarians.</title>
        <authorList>
            <person name="Sato Y."/>
            <person name="Atarashi K."/>
            <person name="Plichta R.D."/>
            <person name="Arai Y."/>
            <person name="Sasajima S."/>
            <person name="Kearney M.S."/>
            <person name="Suda W."/>
            <person name="Takeshita K."/>
            <person name="Sasaki T."/>
            <person name="Okamoto S."/>
            <person name="Skelly N.A."/>
            <person name="Okamura Y."/>
            <person name="Vlamakis H."/>
            <person name="Li Y."/>
            <person name="Tanoue T."/>
            <person name="Takei H."/>
            <person name="Nittono H."/>
            <person name="Narushima S."/>
            <person name="Irie J."/>
            <person name="Itoh H."/>
            <person name="Moriya K."/>
            <person name="Sugiura Y."/>
            <person name="Suematsu M."/>
            <person name="Moritoki N."/>
            <person name="Shibata S."/>
            <person name="Littman R.D."/>
            <person name="Fischbach A.M."/>
            <person name="Uwamino Y."/>
            <person name="Inoue T."/>
            <person name="Honda A."/>
            <person name="Hattori M."/>
            <person name="Murai T."/>
            <person name="Xavier J.R."/>
            <person name="Hirose N."/>
            <person name="Honda K."/>
        </authorList>
    </citation>
    <scope>NUCLEOTIDE SEQUENCE [LARGE SCALE GENOMIC DNA]</scope>
    <source>
        <strain evidence="2 3">CE91-St30</strain>
    </source>
</reference>
<keyword evidence="1" id="KW-0812">Transmembrane</keyword>
<protein>
    <submittedName>
        <fullName evidence="2">Uncharacterized protein</fullName>
    </submittedName>
</protein>
<dbReference type="EMBL" id="AP025564">
    <property type="protein sequence ID" value="BDE95730.1"/>
    <property type="molecule type" value="Genomic_DNA"/>
</dbReference>
<accession>A0ABM7WHI8</accession>
<sequence>MGGGKRSARKSAALEEIGSLRGKRRADIVKCAFAVMVVIVVIAGKPLLESMGVIPAGSMVTAAALFLTAVVLAVFAGSASTDYAKSGRRIDELCAKHAITKEDIRAYERL</sequence>